<dbReference type="PROSITE" id="PS50297">
    <property type="entry name" value="ANK_REP_REGION"/>
    <property type="match status" value="1"/>
</dbReference>
<proteinExistence type="predicted"/>
<dbReference type="PROSITE" id="PS50088">
    <property type="entry name" value="ANK_REPEAT"/>
    <property type="match status" value="1"/>
</dbReference>
<keyword evidence="4" id="KW-1185">Reference proteome</keyword>
<keyword evidence="1" id="KW-0040">ANK repeat</keyword>
<name>W0AGB0_9SPHN</name>
<dbReference type="Pfam" id="PF00023">
    <property type="entry name" value="Ank"/>
    <property type="match status" value="1"/>
</dbReference>
<dbReference type="InterPro" id="IPR002110">
    <property type="entry name" value="Ankyrin_rpt"/>
</dbReference>
<dbReference type="AlphaFoldDB" id="W0AGB0"/>
<dbReference type="InterPro" id="IPR036770">
    <property type="entry name" value="Ankyrin_rpt-contain_sf"/>
</dbReference>
<organism evidence="3 4">
    <name type="scientific">Sphingomonas sanxanigenens DSM 19645 = NX02</name>
    <dbReference type="NCBI Taxonomy" id="1123269"/>
    <lineage>
        <taxon>Bacteria</taxon>
        <taxon>Pseudomonadati</taxon>
        <taxon>Pseudomonadota</taxon>
        <taxon>Alphaproteobacteria</taxon>
        <taxon>Sphingomonadales</taxon>
        <taxon>Sphingomonadaceae</taxon>
        <taxon>Sphingomonas</taxon>
    </lineage>
</organism>
<evidence type="ECO:0000256" key="1">
    <source>
        <dbReference type="PROSITE-ProRule" id="PRU00023"/>
    </source>
</evidence>
<gene>
    <name evidence="3" type="ORF">NX02_15030</name>
</gene>
<dbReference type="EMBL" id="CP006644">
    <property type="protein sequence ID" value="AHE54690.1"/>
    <property type="molecule type" value="Genomic_DNA"/>
</dbReference>
<evidence type="ECO:0000256" key="2">
    <source>
        <dbReference type="SAM" id="SignalP"/>
    </source>
</evidence>
<feature type="chain" id="PRO_5004785371" evidence="2">
    <location>
        <begin position="23"/>
        <end position="291"/>
    </location>
</feature>
<feature type="signal peptide" evidence="2">
    <location>
        <begin position="1"/>
        <end position="22"/>
    </location>
</feature>
<accession>W0AGB0</accession>
<dbReference type="HOGENOM" id="CLU_956148_0_0_5"/>
<dbReference type="eggNOG" id="COG0666">
    <property type="taxonomic scope" value="Bacteria"/>
</dbReference>
<keyword evidence="2" id="KW-0732">Signal</keyword>
<dbReference type="KEGG" id="ssan:NX02_15030"/>
<dbReference type="Proteomes" id="UP000018851">
    <property type="component" value="Chromosome"/>
</dbReference>
<feature type="repeat" description="ANK" evidence="1">
    <location>
        <begin position="181"/>
        <end position="213"/>
    </location>
</feature>
<reference evidence="3 4" key="1">
    <citation type="submission" date="2013-07" db="EMBL/GenBank/DDBJ databases">
        <title>Completed genome of Sphingomonas sanxanigenens NX02.</title>
        <authorList>
            <person name="Ma T."/>
            <person name="Huang H."/>
            <person name="Wu M."/>
            <person name="Li X."/>
            <person name="Li G."/>
        </authorList>
    </citation>
    <scope>NUCLEOTIDE SEQUENCE [LARGE SCALE GENOMIC DNA]</scope>
    <source>
        <strain evidence="3 4">NX02</strain>
    </source>
</reference>
<sequence>MRNVPRPAPFALFGALLMTGCAADARTQCFAPGTDLPASEAVLAQPGVGESAKQLIDALGSADVPAVRRLLAADPALARLPLGKGADMLSLGVASCEREALDLLVAAGAPLDGASAGGLPLTLALRARDPWFATRLLAAGAAPAPGGAPILPLRTAIGLNSIAGVDLLLNAGADPDIAERTGRRPLHIALDMERFRIAERLIERGADPWAIDSGGANLATATVTEMLTDDDAEAAAQKRLRAKVAALNWPKPFPTPRAIRALALEGRWPPAGSGAAAVPAGVLDLIRERAR</sequence>
<dbReference type="PROSITE" id="PS51257">
    <property type="entry name" value="PROKAR_LIPOPROTEIN"/>
    <property type="match status" value="1"/>
</dbReference>
<evidence type="ECO:0000313" key="4">
    <source>
        <dbReference type="Proteomes" id="UP000018851"/>
    </source>
</evidence>
<dbReference type="PATRIC" id="fig|1123269.5.peg.2933"/>
<dbReference type="STRING" id="1123269.NX02_15030"/>
<dbReference type="SUPFAM" id="SSF48403">
    <property type="entry name" value="Ankyrin repeat"/>
    <property type="match status" value="1"/>
</dbReference>
<protein>
    <submittedName>
        <fullName evidence="3">Uncharacterized protein</fullName>
    </submittedName>
</protein>
<dbReference type="Gene3D" id="1.25.40.20">
    <property type="entry name" value="Ankyrin repeat-containing domain"/>
    <property type="match status" value="2"/>
</dbReference>
<evidence type="ECO:0000313" key="3">
    <source>
        <dbReference type="EMBL" id="AHE54690.1"/>
    </source>
</evidence>